<evidence type="ECO:0000256" key="1">
    <source>
        <dbReference type="ARBA" id="ARBA00023015"/>
    </source>
</evidence>
<dbReference type="InterPro" id="IPR011711">
    <property type="entry name" value="GntR_C"/>
</dbReference>
<keyword evidence="2 6" id="KW-0238">DNA-binding</keyword>
<dbReference type="GO" id="GO:0003700">
    <property type="term" value="F:DNA-binding transcription factor activity"/>
    <property type="evidence" value="ECO:0007669"/>
    <property type="project" value="InterPro"/>
</dbReference>
<dbReference type="Proteomes" id="UP000270697">
    <property type="component" value="Unassembled WGS sequence"/>
</dbReference>
<proteinExistence type="predicted"/>
<evidence type="ECO:0000313" key="7">
    <source>
        <dbReference type="Proteomes" id="UP000199398"/>
    </source>
</evidence>
<dbReference type="STRING" id="455193.SAMN05421805_10233"/>
<dbReference type="AlphaFoldDB" id="A0A1I4V622"/>
<evidence type="ECO:0000313" key="5">
    <source>
        <dbReference type="EMBL" id="RKT86140.1"/>
    </source>
</evidence>
<evidence type="ECO:0000256" key="3">
    <source>
        <dbReference type="ARBA" id="ARBA00023163"/>
    </source>
</evidence>
<dbReference type="SMART" id="SM00895">
    <property type="entry name" value="FCD"/>
    <property type="match status" value="1"/>
</dbReference>
<accession>A0A1I4V622</accession>
<dbReference type="EMBL" id="FOUP01000002">
    <property type="protein sequence ID" value="SFM96622.1"/>
    <property type="molecule type" value="Genomic_DNA"/>
</dbReference>
<protein>
    <submittedName>
        <fullName evidence="6">DNA-binding transcriptional regulator, GntR family</fullName>
    </submittedName>
    <submittedName>
        <fullName evidence="5">GntR family transcriptional regulator</fullName>
    </submittedName>
</protein>
<name>A0A1I4V622_9PSEU</name>
<dbReference type="Gene3D" id="1.10.10.10">
    <property type="entry name" value="Winged helix-like DNA-binding domain superfamily/Winged helix DNA-binding domain"/>
    <property type="match status" value="1"/>
</dbReference>
<dbReference type="SMART" id="SM00345">
    <property type="entry name" value="HTH_GNTR"/>
    <property type="match status" value="1"/>
</dbReference>
<dbReference type="SUPFAM" id="SSF48008">
    <property type="entry name" value="GntR ligand-binding domain-like"/>
    <property type="match status" value="1"/>
</dbReference>
<dbReference type="EMBL" id="RBXX01000002">
    <property type="protein sequence ID" value="RKT86140.1"/>
    <property type="molecule type" value="Genomic_DNA"/>
</dbReference>
<keyword evidence="3" id="KW-0804">Transcription</keyword>
<dbReference type="InterPro" id="IPR036390">
    <property type="entry name" value="WH_DNA-bd_sf"/>
</dbReference>
<feature type="domain" description="HTH gntR-type" evidence="4">
    <location>
        <begin position="2"/>
        <end position="69"/>
    </location>
</feature>
<gene>
    <name evidence="5" type="ORF">ATL45_4500</name>
    <name evidence="6" type="ORF">SAMN05421805_10233</name>
</gene>
<dbReference type="InterPro" id="IPR000524">
    <property type="entry name" value="Tscrpt_reg_HTH_GntR"/>
</dbReference>
<evidence type="ECO:0000256" key="2">
    <source>
        <dbReference type="ARBA" id="ARBA00023125"/>
    </source>
</evidence>
<dbReference type="PROSITE" id="PS50949">
    <property type="entry name" value="HTH_GNTR"/>
    <property type="match status" value="1"/>
</dbReference>
<dbReference type="Pfam" id="PF00392">
    <property type="entry name" value="GntR"/>
    <property type="match status" value="1"/>
</dbReference>
<sequence length="208" mass="22692">MPSGRELAYDHLKDTVLSDPSMQGQFVNEQALADEIGVSRTPIREALLLLAAEELVQLVPKRGAYIAPVGGREIRELFEIRTMIECYAARRAIELEAVPVAEMRAELDAQRGLAGADEARAFIDRDHRFHSALVRAVGNDMLSKTYDGLRARQIRAGIVALFAHGDRRKAVLVEHEAIVDALVAGDSEAAEAAITSHLSATQQVLIEG</sequence>
<dbReference type="PANTHER" id="PTHR43537">
    <property type="entry name" value="TRANSCRIPTIONAL REGULATOR, GNTR FAMILY"/>
    <property type="match status" value="1"/>
</dbReference>
<reference evidence="5 8" key="2">
    <citation type="submission" date="2018-10" db="EMBL/GenBank/DDBJ databases">
        <title>Sequencing the genomes of 1000 actinobacteria strains.</title>
        <authorList>
            <person name="Klenk H.-P."/>
        </authorList>
    </citation>
    <scope>NUCLEOTIDE SEQUENCE [LARGE SCALE GENOMIC DNA]</scope>
    <source>
        <strain evidence="5 8">DSM 45119</strain>
    </source>
</reference>
<organism evidence="6 7">
    <name type="scientific">Saccharopolyspora antimicrobica</name>
    <dbReference type="NCBI Taxonomy" id="455193"/>
    <lineage>
        <taxon>Bacteria</taxon>
        <taxon>Bacillati</taxon>
        <taxon>Actinomycetota</taxon>
        <taxon>Actinomycetes</taxon>
        <taxon>Pseudonocardiales</taxon>
        <taxon>Pseudonocardiaceae</taxon>
        <taxon>Saccharopolyspora</taxon>
    </lineage>
</organism>
<dbReference type="PANTHER" id="PTHR43537:SF24">
    <property type="entry name" value="GLUCONATE OPERON TRANSCRIPTIONAL REPRESSOR"/>
    <property type="match status" value="1"/>
</dbReference>
<dbReference type="GO" id="GO:0003677">
    <property type="term" value="F:DNA binding"/>
    <property type="evidence" value="ECO:0007669"/>
    <property type="project" value="UniProtKB-KW"/>
</dbReference>
<keyword evidence="8" id="KW-1185">Reference proteome</keyword>
<evidence type="ECO:0000313" key="6">
    <source>
        <dbReference type="EMBL" id="SFM96622.1"/>
    </source>
</evidence>
<evidence type="ECO:0000259" key="4">
    <source>
        <dbReference type="PROSITE" id="PS50949"/>
    </source>
</evidence>
<dbReference type="RefSeq" id="WP_177241921.1">
    <property type="nucleotide sequence ID" value="NZ_FOUP01000002.1"/>
</dbReference>
<dbReference type="Gene3D" id="1.20.120.530">
    <property type="entry name" value="GntR ligand-binding domain-like"/>
    <property type="match status" value="1"/>
</dbReference>
<keyword evidence="1" id="KW-0805">Transcription regulation</keyword>
<reference evidence="6 7" key="1">
    <citation type="submission" date="2016-10" db="EMBL/GenBank/DDBJ databases">
        <authorList>
            <person name="de Groot N.N."/>
        </authorList>
    </citation>
    <scope>NUCLEOTIDE SEQUENCE [LARGE SCALE GENOMIC DNA]</scope>
    <source>
        <strain evidence="6 7">CPCC 201259</strain>
    </source>
</reference>
<dbReference type="InterPro" id="IPR036388">
    <property type="entry name" value="WH-like_DNA-bd_sf"/>
</dbReference>
<dbReference type="InterPro" id="IPR008920">
    <property type="entry name" value="TF_FadR/GntR_C"/>
</dbReference>
<dbReference type="Proteomes" id="UP000199398">
    <property type="component" value="Unassembled WGS sequence"/>
</dbReference>
<dbReference type="PRINTS" id="PR00035">
    <property type="entry name" value="HTHGNTR"/>
</dbReference>
<dbReference type="Pfam" id="PF07729">
    <property type="entry name" value="FCD"/>
    <property type="match status" value="1"/>
</dbReference>
<dbReference type="SUPFAM" id="SSF46785">
    <property type="entry name" value="Winged helix' DNA-binding domain"/>
    <property type="match status" value="1"/>
</dbReference>
<evidence type="ECO:0000313" key="8">
    <source>
        <dbReference type="Proteomes" id="UP000270697"/>
    </source>
</evidence>